<gene>
    <name evidence="11" type="ORF">QBC42DRAFT_139454</name>
</gene>
<comment type="similarity">
    <text evidence="3 10">Belongs to the glycosyl hydrolase 75 family.</text>
</comment>
<evidence type="ECO:0000256" key="2">
    <source>
        <dbReference type="ARBA" id="ARBA00004613"/>
    </source>
</evidence>
<keyword evidence="7" id="KW-0119">Carbohydrate metabolism</keyword>
<protein>
    <recommendedName>
        <fullName evidence="10">Endo-chitosanase</fullName>
        <ecNumber evidence="10">3.2.1.132</ecNumber>
    </recommendedName>
</protein>
<dbReference type="Pfam" id="PF07335">
    <property type="entry name" value="Glyco_hydro_75"/>
    <property type="match status" value="1"/>
</dbReference>
<reference evidence="11" key="1">
    <citation type="journal article" date="2023" name="Mol. Phylogenet. Evol.">
        <title>Genome-scale phylogeny and comparative genomics of the fungal order Sordariales.</title>
        <authorList>
            <person name="Hensen N."/>
            <person name="Bonometti L."/>
            <person name="Westerberg I."/>
            <person name="Brannstrom I.O."/>
            <person name="Guillou S."/>
            <person name="Cros-Aarteil S."/>
            <person name="Calhoun S."/>
            <person name="Haridas S."/>
            <person name="Kuo A."/>
            <person name="Mondo S."/>
            <person name="Pangilinan J."/>
            <person name="Riley R."/>
            <person name="LaButti K."/>
            <person name="Andreopoulos B."/>
            <person name="Lipzen A."/>
            <person name="Chen C."/>
            <person name="Yan M."/>
            <person name="Daum C."/>
            <person name="Ng V."/>
            <person name="Clum A."/>
            <person name="Steindorff A."/>
            <person name="Ohm R.A."/>
            <person name="Martin F."/>
            <person name="Silar P."/>
            <person name="Natvig D.O."/>
            <person name="Lalanne C."/>
            <person name="Gautier V."/>
            <person name="Ament-Velasquez S.L."/>
            <person name="Kruys A."/>
            <person name="Hutchinson M.I."/>
            <person name="Powell A.J."/>
            <person name="Barry K."/>
            <person name="Miller A.N."/>
            <person name="Grigoriev I.V."/>
            <person name="Debuchy R."/>
            <person name="Gladieux P."/>
            <person name="Hiltunen Thoren M."/>
            <person name="Johannesson H."/>
        </authorList>
    </citation>
    <scope>NUCLEOTIDE SEQUENCE</scope>
    <source>
        <strain evidence="11">PSN324</strain>
    </source>
</reference>
<comment type="caution">
    <text evidence="11">The sequence shown here is derived from an EMBL/GenBank/DDBJ whole genome shotgun (WGS) entry which is preliminary data.</text>
</comment>
<dbReference type="AlphaFoldDB" id="A0AAV9HVX4"/>
<evidence type="ECO:0000256" key="4">
    <source>
        <dbReference type="ARBA" id="ARBA00022525"/>
    </source>
</evidence>
<name>A0AAV9HVX4_9PEZI</name>
<dbReference type="InterPro" id="IPR009939">
    <property type="entry name" value="Chitosanase_fungal"/>
</dbReference>
<evidence type="ECO:0000256" key="1">
    <source>
        <dbReference type="ARBA" id="ARBA00000405"/>
    </source>
</evidence>
<dbReference type="Proteomes" id="UP001321749">
    <property type="component" value="Unassembled WGS sequence"/>
</dbReference>
<evidence type="ECO:0000256" key="5">
    <source>
        <dbReference type="ARBA" id="ARBA00022729"/>
    </source>
</evidence>
<evidence type="ECO:0000256" key="8">
    <source>
        <dbReference type="ARBA" id="ARBA00023295"/>
    </source>
</evidence>
<dbReference type="EMBL" id="MU864942">
    <property type="protein sequence ID" value="KAK4465100.1"/>
    <property type="molecule type" value="Genomic_DNA"/>
</dbReference>
<comment type="catalytic activity">
    <reaction evidence="1 10">
        <text>Endohydrolysis of beta-(1-&gt;4)-linkages between D-glucosamine residues in a partly acetylated chitosan.</text>
        <dbReference type="EC" id="3.2.1.132"/>
    </reaction>
</comment>
<organism evidence="11 12">
    <name type="scientific">Cladorrhinum samala</name>
    <dbReference type="NCBI Taxonomy" id="585594"/>
    <lineage>
        <taxon>Eukaryota</taxon>
        <taxon>Fungi</taxon>
        <taxon>Dikarya</taxon>
        <taxon>Ascomycota</taxon>
        <taxon>Pezizomycotina</taxon>
        <taxon>Sordariomycetes</taxon>
        <taxon>Sordariomycetidae</taxon>
        <taxon>Sordariales</taxon>
        <taxon>Podosporaceae</taxon>
        <taxon>Cladorrhinum</taxon>
    </lineage>
</organism>
<keyword evidence="5" id="KW-0732">Signal</keyword>
<comment type="subcellular location">
    <subcellularLocation>
        <location evidence="2 10">Secreted</location>
    </subcellularLocation>
</comment>
<feature type="non-terminal residue" evidence="11">
    <location>
        <position position="285"/>
    </location>
</feature>
<dbReference type="EC" id="3.2.1.132" evidence="10"/>
<reference evidence="11" key="2">
    <citation type="submission" date="2023-06" db="EMBL/GenBank/DDBJ databases">
        <authorList>
            <consortium name="Lawrence Berkeley National Laboratory"/>
            <person name="Mondo S.J."/>
            <person name="Hensen N."/>
            <person name="Bonometti L."/>
            <person name="Westerberg I."/>
            <person name="Brannstrom I.O."/>
            <person name="Guillou S."/>
            <person name="Cros-Aarteil S."/>
            <person name="Calhoun S."/>
            <person name="Haridas S."/>
            <person name="Kuo A."/>
            <person name="Pangilinan J."/>
            <person name="Riley R."/>
            <person name="Labutti K."/>
            <person name="Andreopoulos B."/>
            <person name="Lipzen A."/>
            <person name="Chen C."/>
            <person name="Yanf M."/>
            <person name="Daum C."/>
            <person name="Ng V."/>
            <person name="Clum A."/>
            <person name="Steindorff A."/>
            <person name="Ohm R."/>
            <person name="Martin F."/>
            <person name="Silar P."/>
            <person name="Natvig D."/>
            <person name="Lalanne C."/>
            <person name="Gautier V."/>
            <person name="Ament-Velasquez S.L."/>
            <person name="Kruys A."/>
            <person name="Hutchinson M.I."/>
            <person name="Powell A.J."/>
            <person name="Barry K."/>
            <person name="Miller A.N."/>
            <person name="Grigoriev I.V."/>
            <person name="Debuchy R."/>
            <person name="Gladieux P."/>
            <person name="Thoren M.H."/>
            <person name="Johannesson H."/>
        </authorList>
    </citation>
    <scope>NUCLEOTIDE SEQUENCE</scope>
    <source>
        <strain evidence="11">PSN324</strain>
    </source>
</reference>
<dbReference type="PANTHER" id="PTHR42061:SF6">
    <property type="entry name" value="ENDO-CHITOSANASE"/>
    <property type="match status" value="1"/>
</dbReference>
<comment type="function">
    <text evidence="10">Chitosanase catalyzing the endo-type cleavage of chitosan, the deacylated form of chitin. Chitosanase may be crucial in the degradation of the deacetylated portion of chitin in the fungal cell wall.</text>
</comment>
<dbReference type="GO" id="GO:0000272">
    <property type="term" value="P:polysaccharide catabolic process"/>
    <property type="evidence" value="ECO:0007669"/>
    <property type="project" value="UniProtKB-KW"/>
</dbReference>
<keyword evidence="6 10" id="KW-0378">Hydrolase</keyword>
<evidence type="ECO:0000313" key="12">
    <source>
        <dbReference type="Proteomes" id="UP001321749"/>
    </source>
</evidence>
<proteinExistence type="inferred from homology"/>
<keyword evidence="9 10" id="KW-0624">Polysaccharide degradation</keyword>
<accession>A0AAV9HVX4</accession>
<keyword evidence="12" id="KW-1185">Reference proteome</keyword>
<dbReference type="GO" id="GO:0016977">
    <property type="term" value="F:chitosanase activity"/>
    <property type="evidence" value="ECO:0007669"/>
    <property type="project" value="UniProtKB-EC"/>
</dbReference>
<keyword evidence="4" id="KW-0964">Secreted</keyword>
<evidence type="ECO:0000256" key="9">
    <source>
        <dbReference type="ARBA" id="ARBA00023326"/>
    </source>
</evidence>
<feature type="non-terminal residue" evidence="11">
    <location>
        <position position="1"/>
    </location>
</feature>
<keyword evidence="8 10" id="KW-0326">Glycosidase</keyword>
<dbReference type="GO" id="GO:0005576">
    <property type="term" value="C:extracellular region"/>
    <property type="evidence" value="ECO:0007669"/>
    <property type="project" value="UniProtKB-SubCell"/>
</dbReference>
<evidence type="ECO:0000313" key="11">
    <source>
        <dbReference type="EMBL" id="KAK4465100.1"/>
    </source>
</evidence>
<sequence>LVVLIAPSSRQNQVSAAGLAVPDNLREFYNALRNGTAGGGDDDDDGPRRCRHELATGFYDTDNASGTTSYCADSAENPSIIWLASSKKKNQKGSSTATGSLTNMDIDCDGVQGGPQDDGRCSMGRSPDYQDATAFRDVVRSYNVANVTDLNTYVHPYVVFGNSGSKRGWKTFDPEKHGVRPLSVMAVVCGGAGREKLVFGVWGDTNGDDGDKPVVGEASISLATACNGRSMTGDYGYDENDVLYLAFTGDEAVPGAKGADWGASDYEAFHKSIEDLGNKLVAKVK</sequence>
<evidence type="ECO:0000256" key="3">
    <source>
        <dbReference type="ARBA" id="ARBA00007799"/>
    </source>
</evidence>
<evidence type="ECO:0000256" key="6">
    <source>
        <dbReference type="ARBA" id="ARBA00022801"/>
    </source>
</evidence>
<dbReference type="PANTHER" id="PTHR42061">
    <property type="entry name" value="ENDO-CHITOSANASE"/>
    <property type="match status" value="1"/>
</dbReference>
<evidence type="ECO:0000256" key="7">
    <source>
        <dbReference type="ARBA" id="ARBA00023277"/>
    </source>
</evidence>
<evidence type="ECO:0000256" key="10">
    <source>
        <dbReference type="RuleBase" id="RU361208"/>
    </source>
</evidence>